<proteinExistence type="predicted"/>
<comment type="caution">
    <text evidence="2">The sequence shown here is derived from an EMBL/GenBank/DDBJ whole genome shotgun (WGS) entry which is preliminary data.</text>
</comment>
<sequence length="166" mass="17482">MIEGAIKGCNQCYKRATVVAEAAEAAEATIKEEMAVVGGNGEEGQLEAAALGRKGRRQQCGRHMGAEEEGRNISVAEESTTRSDGRQRRGGKVLRLRATVVVIATAIGKGNDAAGQRRKKVASGDAATCVGENVAGRRLWQGVGGCARVEQRPRRVWLGGCDCNCG</sequence>
<evidence type="ECO:0000256" key="1">
    <source>
        <dbReference type="SAM" id="MobiDB-lite"/>
    </source>
</evidence>
<evidence type="ECO:0000313" key="3">
    <source>
        <dbReference type="Proteomes" id="UP000287651"/>
    </source>
</evidence>
<evidence type="ECO:0000313" key="2">
    <source>
        <dbReference type="EMBL" id="RRT51453.1"/>
    </source>
</evidence>
<accession>A0A426YIA5</accession>
<feature type="region of interest" description="Disordered" evidence="1">
    <location>
        <begin position="62"/>
        <end position="90"/>
    </location>
</feature>
<protein>
    <submittedName>
        <fullName evidence="2">Uncharacterized protein</fullName>
    </submittedName>
</protein>
<name>A0A426YIA5_ENSVE</name>
<organism evidence="2 3">
    <name type="scientific">Ensete ventricosum</name>
    <name type="common">Abyssinian banana</name>
    <name type="synonym">Musa ensete</name>
    <dbReference type="NCBI Taxonomy" id="4639"/>
    <lineage>
        <taxon>Eukaryota</taxon>
        <taxon>Viridiplantae</taxon>
        <taxon>Streptophyta</taxon>
        <taxon>Embryophyta</taxon>
        <taxon>Tracheophyta</taxon>
        <taxon>Spermatophyta</taxon>
        <taxon>Magnoliopsida</taxon>
        <taxon>Liliopsida</taxon>
        <taxon>Zingiberales</taxon>
        <taxon>Musaceae</taxon>
        <taxon>Ensete</taxon>
    </lineage>
</organism>
<gene>
    <name evidence="2" type="ORF">B296_00036182</name>
</gene>
<dbReference type="EMBL" id="AMZH03012215">
    <property type="protein sequence ID" value="RRT51453.1"/>
    <property type="molecule type" value="Genomic_DNA"/>
</dbReference>
<dbReference type="AlphaFoldDB" id="A0A426YIA5"/>
<dbReference type="Proteomes" id="UP000287651">
    <property type="component" value="Unassembled WGS sequence"/>
</dbReference>
<reference evidence="2 3" key="1">
    <citation type="journal article" date="2014" name="Agronomy (Basel)">
        <title>A Draft Genome Sequence for Ensete ventricosum, the Drought-Tolerant Tree Against Hunger.</title>
        <authorList>
            <person name="Harrison J."/>
            <person name="Moore K.A."/>
            <person name="Paszkiewicz K."/>
            <person name="Jones T."/>
            <person name="Grant M."/>
            <person name="Ambacheew D."/>
            <person name="Muzemil S."/>
            <person name="Studholme D.J."/>
        </authorList>
    </citation>
    <scope>NUCLEOTIDE SEQUENCE [LARGE SCALE GENOMIC DNA]</scope>
</reference>